<feature type="signal peptide" evidence="1">
    <location>
        <begin position="1"/>
        <end position="27"/>
    </location>
</feature>
<keyword evidence="1" id="KW-0732">Signal</keyword>
<protein>
    <recommendedName>
        <fullName evidence="4">Twin-arginine translocation pathway signal</fullName>
    </recommendedName>
</protein>
<evidence type="ECO:0000256" key="1">
    <source>
        <dbReference type="SAM" id="SignalP"/>
    </source>
</evidence>
<organism evidence="2 3">
    <name type="scientific">Sphingobium jiangsuense</name>
    <dbReference type="NCBI Taxonomy" id="870476"/>
    <lineage>
        <taxon>Bacteria</taxon>
        <taxon>Pseudomonadati</taxon>
        <taxon>Pseudomonadota</taxon>
        <taxon>Alphaproteobacteria</taxon>
        <taxon>Sphingomonadales</taxon>
        <taxon>Sphingomonadaceae</taxon>
        <taxon>Sphingobium</taxon>
    </lineage>
</organism>
<evidence type="ECO:0000313" key="3">
    <source>
        <dbReference type="Proteomes" id="UP000571950"/>
    </source>
</evidence>
<dbReference type="EMBL" id="JACIDT010000015">
    <property type="protein sequence ID" value="MBB3927795.1"/>
    <property type="molecule type" value="Genomic_DNA"/>
</dbReference>
<dbReference type="Proteomes" id="UP000571950">
    <property type="component" value="Unassembled WGS sequence"/>
</dbReference>
<sequence>MMSRRSFCRNAAMTAVAADLISGVARASAPAGDPAIAAVLHDERLMQSRAFSDRLAARGIPAFGFRGDPSRLWLDGLAALMRKGAVPFAGLTGQGALFCLERWSWDMGMRVVARIDHAKASATGWRHCPAAPELCDELEALATAGPAFGAAAADILLSQGITAGTDLSHAAPPRVADRTGEQLVSWVIAPARRA</sequence>
<gene>
    <name evidence="2" type="ORF">GGR43_003532</name>
</gene>
<dbReference type="PROSITE" id="PS51318">
    <property type="entry name" value="TAT"/>
    <property type="match status" value="1"/>
</dbReference>
<feature type="chain" id="PRO_5030836785" description="Twin-arginine translocation pathway signal" evidence="1">
    <location>
        <begin position="28"/>
        <end position="194"/>
    </location>
</feature>
<name>A0A7W6FRA1_9SPHN</name>
<dbReference type="InterPro" id="IPR006311">
    <property type="entry name" value="TAT_signal"/>
</dbReference>
<evidence type="ECO:0000313" key="2">
    <source>
        <dbReference type="EMBL" id="MBB3927795.1"/>
    </source>
</evidence>
<dbReference type="AlphaFoldDB" id="A0A7W6FRA1"/>
<reference evidence="2 3" key="1">
    <citation type="submission" date="2020-08" db="EMBL/GenBank/DDBJ databases">
        <title>Genomic Encyclopedia of Type Strains, Phase IV (KMG-IV): sequencing the most valuable type-strain genomes for metagenomic binning, comparative biology and taxonomic classification.</title>
        <authorList>
            <person name="Goeker M."/>
        </authorList>
    </citation>
    <scope>NUCLEOTIDE SEQUENCE [LARGE SCALE GENOMIC DNA]</scope>
    <source>
        <strain evidence="2 3">DSM 26189</strain>
    </source>
</reference>
<proteinExistence type="predicted"/>
<evidence type="ECO:0008006" key="4">
    <source>
        <dbReference type="Google" id="ProtNLM"/>
    </source>
</evidence>
<accession>A0A7W6FRA1</accession>
<dbReference type="RefSeq" id="WP_188073260.1">
    <property type="nucleotide sequence ID" value="NZ_BSPS01000028.1"/>
</dbReference>
<comment type="caution">
    <text evidence="2">The sequence shown here is derived from an EMBL/GenBank/DDBJ whole genome shotgun (WGS) entry which is preliminary data.</text>
</comment>
<keyword evidence="3" id="KW-1185">Reference proteome</keyword>